<evidence type="ECO:0000313" key="1">
    <source>
        <dbReference type="EMBL" id="EGG57074.1"/>
    </source>
</evidence>
<gene>
    <name evidence="1" type="ORF">HMPREF9442_00433</name>
</gene>
<proteinExistence type="predicted"/>
<protein>
    <submittedName>
        <fullName evidence="1">Uncharacterized protein</fullName>
    </submittedName>
</protein>
<dbReference type="HOGENOM" id="CLU_3237244_0_0_10"/>
<dbReference type="EMBL" id="AFBR01000013">
    <property type="protein sequence ID" value="EGG57074.1"/>
    <property type="molecule type" value="Genomic_DNA"/>
</dbReference>
<dbReference type="AlphaFoldDB" id="F3QQJ1"/>
<comment type="caution">
    <text evidence="1">The sequence shown here is derived from an EMBL/GenBank/DDBJ whole genome shotgun (WGS) entry which is preliminary data.</text>
</comment>
<organism evidence="1 2">
    <name type="scientific">Paraprevotella xylaniphila YIT 11841</name>
    <dbReference type="NCBI Taxonomy" id="762982"/>
    <lineage>
        <taxon>Bacteria</taxon>
        <taxon>Pseudomonadati</taxon>
        <taxon>Bacteroidota</taxon>
        <taxon>Bacteroidia</taxon>
        <taxon>Bacteroidales</taxon>
        <taxon>Prevotellaceae</taxon>
        <taxon>Paraprevotella</taxon>
    </lineage>
</organism>
<accession>F3QQJ1</accession>
<reference evidence="1 2" key="1">
    <citation type="submission" date="2011-02" db="EMBL/GenBank/DDBJ databases">
        <authorList>
            <person name="Weinstock G."/>
            <person name="Sodergren E."/>
            <person name="Clifton S."/>
            <person name="Fulton L."/>
            <person name="Fulton B."/>
            <person name="Courtney L."/>
            <person name="Fronick C."/>
            <person name="Harrison M."/>
            <person name="Strong C."/>
            <person name="Farmer C."/>
            <person name="Delahaunty K."/>
            <person name="Markovic C."/>
            <person name="Hall O."/>
            <person name="Minx P."/>
            <person name="Tomlinson C."/>
            <person name="Mitreva M."/>
            <person name="Hou S."/>
            <person name="Chen J."/>
            <person name="Wollam A."/>
            <person name="Pepin K.H."/>
            <person name="Johnson M."/>
            <person name="Bhonagiri V."/>
            <person name="Zhang X."/>
            <person name="Suruliraj S."/>
            <person name="Warren W."/>
            <person name="Chinwalla A."/>
            <person name="Mardis E.R."/>
            <person name="Wilson R.K."/>
        </authorList>
    </citation>
    <scope>NUCLEOTIDE SEQUENCE [LARGE SCALE GENOMIC DNA]</scope>
    <source>
        <strain evidence="1 2">YIT 11841</strain>
    </source>
</reference>
<dbReference type="STRING" id="762982.HMPREF9442_00433"/>
<dbReference type="Proteomes" id="UP000005546">
    <property type="component" value="Unassembled WGS sequence"/>
</dbReference>
<keyword evidence="2" id="KW-1185">Reference proteome</keyword>
<sequence>MPRFQGACPADKRMTSDRHAEKKNVFSAERFSILLQTIHVFSK</sequence>
<evidence type="ECO:0000313" key="2">
    <source>
        <dbReference type="Proteomes" id="UP000005546"/>
    </source>
</evidence>
<name>F3QQJ1_9BACT</name>